<sequence length="358" mass="40512">MLLPFGSEPDFLHRIDEILYPETYSGFNFLHTLFSNYVWSPSCNVIAPINSFGNSISNFSCGETYDLKLLRYVIYISYVVMLLFVFALLRTINKVKGLDFLIEIERIKAVIIALLFPSMIYYLGVAALESITLFLSLLIYVFISRFAVVFLLMLIIFNIDPGSAIVVSGFVLLRNIVVEYNAKFKTKMIISLLICSLCFVVGIEMLTMLFSIPILGSIASVIYEHYTEIYTDVATKYPLILRPFVTFMTGVFMTSDGVKSIIALLLSFLAFCNLIYKSYLVNEFSGFGNKRSLELLAVVAFILSFSFVLPGYTNAKYYIFLLPAIMLSSINLFGLSKVILFNFAMSCLVLFTLLHARM</sequence>
<gene>
    <name evidence="2" type="ORF">BCV38_00925</name>
</gene>
<feature type="transmembrane region" description="Helical" evidence="1">
    <location>
        <begin position="188"/>
        <end position="216"/>
    </location>
</feature>
<feature type="transmembrane region" description="Helical" evidence="1">
    <location>
        <begin position="332"/>
        <end position="354"/>
    </location>
</feature>
<feature type="transmembrane region" description="Helical" evidence="1">
    <location>
        <begin position="72"/>
        <end position="89"/>
    </location>
</feature>
<feature type="transmembrane region" description="Helical" evidence="1">
    <location>
        <begin position="134"/>
        <end position="157"/>
    </location>
</feature>
<feature type="transmembrane region" description="Helical" evidence="1">
    <location>
        <begin position="293"/>
        <end position="312"/>
    </location>
</feature>
<reference evidence="2 3" key="1">
    <citation type="journal article" date="2018" name="Nature">
        <title>A major lineage of non-tailed dsDNA viruses as unrecognized killers of marine bacteria.</title>
        <authorList>
            <person name="Kauffman K.M."/>
            <person name="Hussain F.A."/>
            <person name="Yang J."/>
            <person name="Arevalo P."/>
            <person name="Brown J.M."/>
            <person name="Chang W.K."/>
            <person name="VanInsberghe D."/>
            <person name="Elsherbini J."/>
            <person name="Sharma R.S."/>
            <person name="Cutler M.B."/>
            <person name="Kelly L."/>
            <person name="Polz M.F."/>
        </authorList>
    </citation>
    <scope>NUCLEOTIDE SEQUENCE [LARGE SCALE GENOMIC DNA]</scope>
    <source>
        <strain evidence="2 3">10N.286.55.E1</strain>
    </source>
</reference>
<proteinExistence type="predicted"/>
<comment type="caution">
    <text evidence="2">The sequence shown here is derived from an EMBL/GenBank/DDBJ whole genome shotgun (WGS) entry which is preliminary data.</text>
</comment>
<feature type="transmembrane region" description="Helical" evidence="1">
    <location>
        <begin position="109"/>
        <end position="128"/>
    </location>
</feature>
<keyword evidence="1" id="KW-0472">Membrane</keyword>
<protein>
    <submittedName>
        <fullName evidence="2">Uncharacterized protein</fullName>
    </submittedName>
</protein>
<evidence type="ECO:0000313" key="3">
    <source>
        <dbReference type="Proteomes" id="UP000239763"/>
    </source>
</evidence>
<dbReference type="EMBL" id="MCSB01000001">
    <property type="protein sequence ID" value="PME33350.1"/>
    <property type="molecule type" value="Genomic_DNA"/>
</dbReference>
<dbReference type="AlphaFoldDB" id="A0AA44VXW3"/>
<accession>A0AA44VXW3</accession>
<evidence type="ECO:0000313" key="2">
    <source>
        <dbReference type="EMBL" id="PME33350.1"/>
    </source>
</evidence>
<keyword evidence="3" id="KW-1185">Reference proteome</keyword>
<organism evidence="2 3">
    <name type="scientific">Vibrio lentus</name>
    <dbReference type="NCBI Taxonomy" id="136468"/>
    <lineage>
        <taxon>Bacteria</taxon>
        <taxon>Pseudomonadati</taxon>
        <taxon>Pseudomonadota</taxon>
        <taxon>Gammaproteobacteria</taxon>
        <taxon>Vibrionales</taxon>
        <taxon>Vibrionaceae</taxon>
        <taxon>Vibrio</taxon>
    </lineage>
</organism>
<dbReference type="Proteomes" id="UP000239763">
    <property type="component" value="Unassembled WGS sequence"/>
</dbReference>
<keyword evidence="1" id="KW-0812">Transmembrane</keyword>
<name>A0AA44VXW3_9VIBR</name>
<keyword evidence="1" id="KW-1133">Transmembrane helix</keyword>
<feature type="transmembrane region" description="Helical" evidence="1">
    <location>
        <begin position="261"/>
        <end position="281"/>
    </location>
</feature>
<evidence type="ECO:0000256" key="1">
    <source>
        <dbReference type="SAM" id="Phobius"/>
    </source>
</evidence>